<gene>
    <name evidence="7" type="ORF">G3N55_02965</name>
</gene>
<evidence type="ECO:0000256" key="1">
    <source>
        <dbReference type="ARBA" id="ARBA00000085"/>
    </source>
</evidence>
<feature type="coiled-coil region" evidence="4">
    <location>
        <begin position="244"/>
        <end position="292"/>
    </location>
</feature>
<dbReference type="PROSITE" id="PS50112">
    <property type="entry name" value="PAS"/>
    <property type="match status" value="1"/>
</dbReference>
<evidence type="ECO:0000256" key="2">
    <source>
        <dbReference type="ARBA" id="ARBA00012438"/>
    </source>
</evidence>
<dbReference type="AlphaFoldDB" id="A0A6N9TKP5"/>
<dbReference type="SMART" id="SM00388">
    <property type="entry name" value="HisKA"/>
    <property type="match status" value="1"/>
</dbReference>
<evidence type="ECO:0000313" key="8">
    <source>
        <dbReference type="Proteomes" id="UP000469346"/>
    </source>
</evidence>
<dbReference type="InterPro" id="IPR005467">
    <property type="entry name" value="His_kinase_dom"/>
</dbReference>
<dbReference type="PANTHER" id="PTHR43065:SF50">
    <property type="entry name" value="HISTIDINE KINASE"/>
    <property type="match status" value="1"/>
</dbReference>
<accession>A0A6N9TKP5</accession>
<sequence>MPASDHPSLIDLIPQAAFRATPGGRLVELNVHGRRVLGLAPGKGKKAALRACCRPPERWDHLVAALRAEGYAEDFECEWEFPGGGPAFLSVTAALVPEAADGGTVVGLLLDMGGARELQARLIESRNRLRAVADAVPDLILAVDRDFRVTLANHAAAHWMGCRVEEAAGRPCTELHGGRECPTEADPAACPVRQVFSEGRAVARVLELSGRLGRRIFGVNAASVPDGEGRCGQVALVLRDITESRAAEEEIRRLNREIQGNLEKLEDRNAQLEKALRELKEAQSHLLQSEKMASVGQLAAGVAHEINNPVGFVSSNLQTLRSYAADFRRVIELYRELAALVEREGPGEAADLAARVRAAEREADLDFLLADLDDLVAQSLEGTERVRKIVADLKDFSQVDRAELKRADLNRGIESTLNVVWNELKYKAEVHKDLGDIPLLLCYPQQLNQVFMNLLVNAAQAIEGRGEITVSTRAVDAPRPGVEIVVHDTGKGIPEEIRHRIFEPFFTTKPVGKGTGLGLHVTYKIVQRHQGTIEVESEPGRGTTFRVFLPVLEEADFAGEPDPAAPAAGAAGG</sequence>
<dbReference type="RefSeq" id="WP_163297970.1">
    <property type="nucleotide sequence ID" value="NZ_JAAGRR010000018.1"/>
</dbReference>
<dbReference type="SUPFAM" id="SSF47384">
    <property type="entry name" value="Homodimeric domain of signal transducing histidine kinase"/>
    <property type="match status" value="1"/>
</dbReference>
<dbReference type="Gene3D" id="1.10.287.130">
    <property type="match status" value="1"/>
</dbReference>
<name>A0A6N9TKP5_DISTH</name>
<reference evidence="7 8" key="1">
    <citation type="submission" date="2020-02" db="EMBL/GenBank/DDBJ databases">
        <title>Comparative genomics of sulfur disproportionating microorganisms.</title>
        <authorList>
            <person name="Ward L.M."/>
            <person name="Bertran E."/>
            <person name="Johnston D.T."/>
        </authorList>
    </citation>
    <scope>NUCLEOTIDE SEQUENCE [LARGE SCALE GENOMIC DNA]</scope>
    <source>
        <strain evidence="7 8">DSM 100025</strain>
    </source>
</reference>
<dbReference type="InterPro" id="IPR036097">
    <property type="entry name" value="HisK_dim/P_sf"/>
</dbReference>
<dbReference type="Gene3D" id="3.30.450.20">
    <property type="entry name" value="PAS domain"/>
    <property type="match status" value="1"/>
</dbReference>
<evidence type="ECO:0000259" key="5">
    <source>
        <dbReference type="PROSITE" id="PS50109"/>
    </source>
</evidence>
<dbReference type="PRINTS" id="PR00344">
    <property type="entry name" value="BCTRLSENSOR"/>
</dbReference>
<dbReference type="InterPro" id="IPR000014">
    <property type="entry name" value="PAS"/>
</dbReference>
<dbReference type="InterPro" id="IPR035965">
    <property type="entry name" value="PAS-like_dom_sf"/>
</dbReference>
<keyword evidence="3" id="KW-0597">Phosphoprotein</keyword>
<dbReference type="InterPro" id="IPR003594">
    <property type="entry name" value="HATPase_dom"/>
</dbReference>
<dbReference type="Gene3D" id="3.30.565.10">
    <property type="entry name" value="Histidine kinase-like ATPase, C-terminal domain"/>
    <property type="match status" value="1"/>
</dbReference>
<dbReference type="SMART" id="SM00387">
    <property type="entry name" value="HATPase_c"/>
    <property type="match status" value="1"/>
</dbReference>
<comment type="catalytic activity">
    <reaction evidence="1">
        <text>ATP + protein L-histidine = ADP + protein N-phospho-L-histidine.</text>
        <dbReference type="EC" id="2.7.13.3"/>
    </reaction>
</comment>
<dbReference type="InterPro" id="IPR003661">
    <property type="entry name" value="HisK_dim/P_dom"/>
</dbReference>
<evidence type="ECO:0000256" key="4">
    <source>
        <dbReference type="SAM" id="Coils"/>
    </source>
</evidence>
<dbReference type="GO" id="GO:0000155">
    <property type="term" value="F:phosphorelay sensor kinase activity"/>
    <property type="evidence" value="ECO:0007669"/>
    <property type="project" value="InterPro"/>
</dbReference>
<dbReference type="InterPro" id="IPR036890">
    <property type="entry name" value="HATPase_C_sf"/>
</dbReference>
<keyword evidence="8" id="KW-1185">Reference proteome</keyword>
<evidence type="ECO:0000256" key="3">
    <source>
        <dbReference type="ARBA" id="ARBA00022553"/>
    </source>
</evidence>
<dbReference type="Pfam" id="PF08448">
    <property type="entry name" value="PAS_4"/>
    <property type="match status" value="1"/>
</dbReference>
<evidence type="ECO:0000259" key="6">
    <source>
        <dbReference type="PROSITE" id="PS50112"/>
    </source>
</evidence>
<dbReference type="NCBIfam" id="TIGR00229">
    <property type="entry name" value="sensory_box"/>
    <property type="match status" value="1"/>
</dbReference>
<dbReference type="InterPro" id="IPR004358">
    <property type="entry name" value="Sig_transdc_His_kin-like_C"/>
</dbReference>
<dbReference type="InterPro" id="IPR013656">
    <property type="entry name" value="PAS_4"/>
</dbReference>
<dbReference type="SUPFAM" id="SSF55785">
    <property type="entry name" value="PYP-like sensor domain (PAS domain)"/>
    <property type="match status" value="1"/>
</dbReference>
<dbReference type="SUPFAM" id="SSF55874">
    <property type="entry name" value="ATPase domain of HSP90 chaperone/DNA topoisomerase II/histidine kinase"/>
    <property type="match status" value="1"/>
</dbReference>
<protein>
    <recommendedName>
        <fullName evidence="2">histidine kinase</fullName>
        <ecNumber evidence="2">2.7.13.3</ecNumber>
    </recommendedName>
</protein>
<dbReference type="Pfam" id="PF02518">
    <property type="entry name" value="HATPase_c"/>
    <property type="match status" value="1"/>
</dbReference>
<comment type="caution">
    <text evidence="7">The sequence shown here is derived from an EMBL/GenBank/DDBJ whole genome shotgun (WGS) entry which is preliminary data.</text>
</comment>
<dbReference type="Proteomes" id="UP000469346">
    <property type="component" value="Unassembled WGS sequence"/>
</dbReference>
<dbReference type="EMBL" id="JAAGRR010000018">
    <property type="protein sequence ID" value="NDY41815.1"/>
    <property type="molecule type" value="Genomic_DNA"/>
</dbReference>
<dbReference type="CDD" id="cd00082">
    <property type="entry name" value="HisKA"/>
    <property type="match status" value="1"/>
</dbReference>
<dbReference type="EC" id="2.7.13.3" evidence="2"/>
<dbReference type="PANTHER" id="PTHR43065">
    <property type="entry name" value="SENSOR HISTIDINE KINASE"/>
    <property type="match status" value="1"/>
</dbReference>
<dbReference type="PROSITE" id="PS50109">
    <property type="entry name" value="HIS_KIN"/>
    <property type="match status" value="1"/>
</dbReference>
<dbReference type="SMART" id="SM00091">
    <property type="entry name" value="PAS"/>
    <property type="match status" value="2"/>
</dbReference>
<evidence type="ECO:0000313" key="7">
    <source>
        <dbReference type="EMBL" id="NDY41815.1"/>
    </source>
</evidence>
<dbReference type="CDD" id="cd00130">
    <property type="entry name" value="PAS"/>
    <property type="match status" value="1"/>
</dbReference>
<proteinExistence type="predicted"/>
<feature type="domain" description="Histidine kinase" evidence="5">
    <location>
        <begin position="301"/>
        <end position="553"/>
    </location>
</feature>
<keyword evidence="4" id="KW-0175">Coiled coil</keyword>
<organism evidence="7 8">
    <name type="scientific">Dissulfurirhabdus thermomarina</name>
    <dbReference type="NCBI Taxonomy" id="1765737"/>
    <lineage>
        <taxon>Bacteria</taxon>
        <taxon>Deltaproteobacteria</taxon>
        <taxon>Dissulfurirhabdaceae</taxon>
        <taxon>Dissulfurirhabdus</taxon>
    </lineage>
</organism>
<feature type="domain" description="PAS" evidence="6">
    <location>
        <begin position="125"/>
        <end position="170"/>
    </location>
</feature>